<dbReference type="AlphaFoldDB" id="A0A6B2M1J9"/>
<evidence type="ECO:0000313" key="4">
    <source>
        <dbReference type="Proteomes" id="UP000478417"/>
    </source>
</evidence>
<feature type="domain" description="Putative regulatory protein FmdB zinc ribbon" evidence="2">
    <location>
        <begin position="1"/>
        <end position="42"/>
    </location>
</feature>
<feature type="compositionally biased region" description="Basic and acidic residues" evidence="1">
    <location>
        <begin position="74"/>
        <end position="91"/>
    </location>
</feature>
<dbReference type="SMART" id="SM00834">
    <property type="entry name" value="CxxC_CXXC_SSSS"/>
    <property type="match status" value="1"/>
</dbReference>
<dbReference type="PANTHER" id="PTHR34404:SF2">
    <property type="entry name" value="CONSERVED SERINE RICH PROTEIN"/>
    <property type="match status" value="1"/>
</dbReference>
<dbReference type="PANTHER" id="PTHR34404">
    <property type="entry name" value="REGULATORY PROTEIN, FMDB FAMILY"/>
    <property type="match status" value="1"/>
</dbReference>
<proteinExistence type="predicted"/>
<dbReference type="Proteomes" id="UP000478417">
    <property type="component" value="Unassembled WGS sequence"/>
</dbReference>
<sequence>MPTYEYTCQQCGHDLEVFQRMSDDPLQDCPECQTPSLKRKIGLGAGIIFKGGGFYETDFKDRKGQPKESSPGPDKSKKADDKSGASSEKKSSASSSEASAS</sequence>
<dbReference type="Pfam" id="PF09723">
    <property type="entry name" value="Zn_ribbon_8"/>
    <property type="match status" value="1"/>
</dbReference>
<protein>
    <submittedName>
        <fullName evidence="3">Zinc ribbon domain-containing protein</fullName>
    </submittedName>
</protein>
<evidence type="ECO:0000259" key="2">
    <source>
        <dbReference type="SMART" id="SM00834"/>
    </source>
</evidence>
<organism evidence="3 4">
    <name type="scientific">Oceanipulchritudo coccoides</name>
    <dbReference type="NCBI Taxonomy" id="2706888"/>
    <lineage>
        <taxon>Bacteria</taxon>
        <taxon>Pseudomonadati</taxon>
        <taxon>Verrucomicrobiota</taxon>
        <taxon>Opitutia</taxon>
        <taxon>Puniceicoccales</taxon>
        <taxon>Oceanipulchritudinaceae</taxon>
        <taxon>Oceanipulchritudo</taxon>
    </lineage>
</organism>
<feature type="region of interest" description="Disordered" evidence="1">
    <location>
        <begin position="58"/>
        <end position="101"/>
    </location>
</feature>
<accession>A0A6B2M1J9</accession>
<keyword evidence="4" id="KW-1185">Reference proteome</keyword>
<comment type="caution">
    <text evidence="3">The sequence shown here is derived from an EMBL/GenBank/DDBJ whole genome shotgun (WGS) entry which is preliminary data.</text>
</comment>
<dbReference type="EMBL" id="JAAGNX010000002">
    <property type="protein sequence ID" value="NDV62222.1"/>
    <property type="molecule type" value="Genomic_DNA"/>
</dbReference>
<gene>
    <name evidence="3" type="ORF">G0Q06_07165</name>
</gene>
<name>A0A6B2M1J9_9BACT</name>
<dbReference type="NCBIfam" id="TIGR02605">
    <property type="entry name" value="CxxC_CxxC_SSSS"/>
    <property type="match status" value="1"/>
</dbReference>
<evidence type="ECO:0000313" key="3">
    <source>
        <dbReference type="EMBL" id="NDV62222.1"/>
    </source>
</evidence>
<dbReference type="InterPro" id="IPR013429">
    <property type="entry name" value="Regulatory_FmdB_Zinc_ribbon"/>
</dbReference>
<dbReference type="RefSeq" id="WP_163963931.1">
    <property type="nucleotide sequence ID" value="NZ_JAAGNX010000002.1"/>
</dbReference>
<reference evidence="3 4" key="1">
    <citation type="submission" date="2020-02" db="EMBL/GenBank/DDBJ databases">
        <title>Albibacoteraceae fam. nov., the first described family within the subdivision 4 Verrucomicrobia.</title>
        <authorList>
            <person name="Xi F."/>
        </authorList>
    </citation>
    <scope>NUCLEOTIDE SEQUENCE [LARGE SCALE GENOMIC DNA]</scope>
    <source>
        <strain evidence="3 4">CK1056</strain>
    </source>
</reference>
<feature type="compositionally biased region" description="Low complexity" evidence="1">
    <location>
        <begin position="92"/>
        <end position="101"/>
    </location>
</feature>
<evidence type="ECO:0000256" key="1">
    <source>
        <dbReference type="SAM" id="MobiDB-lite"/>
    </source>
</evidence>